<sequence>MVRIALLGLACLGLLLTACSTTRDSIPDPGRGAPTISDVRASPDRHQGETIRWGGSIAGVENRQDVTLVEVVGRPLDRSGRPRSGDSSEGRFLAVIDGFLDPAVYEEGRRITVSGTVDGDVTRAVGEHDYRYVQVRATGHHLWPEPRPDPYAHDPRYYPGPYYGPRYGPWYDPWYDPWYPHRRGFR</sequence>
<evidence type="ECO:0000313" key="4">
    <source>
        <dbReference type="Proteomes" id="UP000199657"/>
    </source>
</evidence>
<protein>
    <submittedName>
        <fullName evidence="3">Outer membrane lipoprotein</fullName>
    </submittedName>
</protein>
<dbReference type="NCBIfam" id="TIGR00752">
    <property type="entry name" value="slp"/>
    <property type="match status" value="1"/>
</dbReference>
<evidence type="ECO:0000256" key="2">
    <source>
        <dbReference type="SAM" id="SignalP"/>
    </source>
</evidence>
<evidence type="ECO:0000256" key="1">
    <source>
        <dbReference type="SAM" id="MobiDB-lite"/>
    </source>
</evidence>
<dbReference type="PIRSF" id="PIRSF004982">
    <property type="entry name" value="SlP"/>
    <property type="match status" value="1"/>
</dbReference>
<accession>A0A1H8VM01</accession>
<keyword evidence="4" id="KW-1185">Reference proteome</keyword>
<dbReference type="Proteomes" id="UP000199657">
    <property type="component" value="Unassembled WGS sequence"/>
</dbReference>
<evidence type="ECO:0000313" key="3">
    <source>
        <dbReference type="EMBL" id="SEP15898.1"/>
    </source>
</evidence>
<dbReference type="RefSeq" id="WP_091646200.1">
    <property type="nucleotide sequence ID" value="NZ_FOEG01000013.1"/>
</dbReference>
<dbReference type="Pfam" id="PF03843">
    <property type="entry name" value="Slp"/>
    <property type="match status" value="1"/>
</dbReference>
<dbReference type="GO" id="GO:0019867">
    <property type="term" value="C:outer membrane"/>
    <property type="evidence" value="ECO:0007669"/>
    <property type="project" value="InterPro"/>
</dbReference>
<organism evidence="3 4">
    <name type="scientific">Aquisalimonas asiatica</name>
    <dbReference type="NCBI Taxonomy" id="406100"/>
    <lineage>
        <taxon>Bacteria</taxon>
        <taxon>Pseudomonadati</taxon>
        <taxon>Pseudomonadota</taxon>
        <taxon>Gammaproteobacteria</taxon>
        <taxon>Chromatiales</taxon>
        <taxon>Ectothiorhodospiraceae</taxon>
        <taxon>Aquisalimonas</taxon>
    </lineage>
</organism>
<dbReference type="EMBL" id="FOEG01000013">
    <property type="protein sequence ID" value="SEP15898.1"/>
    <property type="molecule type" value="Genomic_DNA"/>
</dbReference>
<dbReference type="OrthoDB" id="5295757at2"/>
<proteinExistence type="predicted"/>
<dbReference type="AlphaFoldDB" id="A0A1H8VM01"/>
<dbReference type="PANTHER" id="PTHR37530:SF1">
    <property type="entry name" value="OUTER MEMBRANE PROTEIN SLP"/>
    <property type="match status" value="1"/>
</dbReference>
<dbReference type="PROSITE" id="PS51257">
    <property type="entry name" value="PROKAR_LIPOPROTEIN"/>
    <property type="match status" value="1"/>
</dbReference>
<keyword evidence="2" id="KW-0732">Signal</keyword>
<reference evidence="3 4" key="1">
    <citation type="submission" date="2016-10" db="EMBL/GenBank/DDBJ databases">
        <authorList>
            <person name="de Groot N.N."/>
        </authorList>
    </citation>
    <scope>NUCLEOTIDE SEQUENCE [LARGE SCALE GENOMIC DNA]</scope>
    <source>
        <strain evidence="3 4">CGMCC 1.6291</strain>
    </source>
</reference>
<name>A0A1H8VM01_9GAMM</name>
<keyword evidence="3" id="KW-0449">Lipoprotein</keyword>
<feature type="chain" id="PRO_5011720803" evidence="2">
    <location>
        <begin position="21"/>
        <end position="186"/>
    </location>
</feature>
<dbReference type="PANTHER" id="PTHR37530">
    <property type="entry name" value="OUTER MEMBRANE PROTEIN SLP"/>
    <property type="match status" value="1"/>
</dbReference>
<dbReference type="InterPro" id="IPR004658">
    <property type="entry name" value="OMP_Slp"/>
</dbReference>
<gene>
    <name evidence="3" type="ORF">SAMN04488052_11337</name>
</gene>
<feature type="signal peptide" evidence="2">
    <location>
        <begin position="1"/>
        <end position="20"/>
    </location>
</feature>
<feature type="region of interest" description="Disordered" evidence="1">
    <location>
        <begin position="23"/>
        <end position="47"/>
    </location>
</feature>
<dbReference type="STRING" id="406100.SAMN04488052_11337"/>